<keyword evidence="3" id="KW-1185">Reference proteome</keyword>
<evidence type="ECO:0000313" key="2">
    <source>
        <dbReference type="EMBL" id="EGT59092.1"/>
    </source>
</evidence>
<dbReference type="PANTHER" id="PTHR23014:SF1">
    <property type="entry name" value="DUF38 DOMAIN-CONTAINING PROTEIN-RELATED"/>
    <property type="match status" value="1"/>
</dbReference>
<gene>
    <name evidence="2" type="ORF">CAEBREN_23924</name>
</gene>
<evidence type="ECO:0000313" key="3">
    <source>
        <dbReference type="Proteomes" id="UP000008068"/>
    </source>
</evidence>
<feature type="domain" description="DUF38" evidence="1">
    <location>
        <begin position="54"/>
        <end position="186"/>
    </location>
</feature>
<accession>G0NF55</accession>
<dbReference type="PANTHER" id="PTHR23014">
    <property type="entry name" value="F-BOX A PROTEIN"/>
    <property type="match status" value="1"/>
</dbReference>
<organism evidence="3">
    <name type="scientific">Caenorhabditis brenneri</name>
    <name type="common">Nematode worm</name>
    <dbReference type="NCBI Taxonomy" id="135651"/>
    <lineage>
        <taxon>Eukaryota</taxon>
        <taxon>Metazoa</taxon>
        <taxon>Ecdysozoa</taxon>
        <taxon>Nematoda</taxon>
        <taxon>Chromadorea</taxon>
        <taxon>Rhabditida</taxon>
        <taxon>Rhabditina</taxon>
        <taxon>Rhabditomorpha</taxon>
        <taxon>Rhabditoidea</taxon>
        <taxon>Rhabditidae</taxon>
        <taxon>Peloderinae</taxon>
        <taxon>Caenorhabditis</taxon>
    </lineage>
</organism>
<dbReference type="Pfam" id="PF01827">
    <property type="entry name" value="FTH"/>
    <property type="match status" value="1"/>
</dbReference>
<dbReference type="HOGENOM" id="CLU_030831_0_3_1"/>
<proteinExistence type="predicted"/>
<sequence length="254" mass="30296">MIRNDNFLTTFCEDLRVILNQQASLLRKFDLAFEHYNFENQNNRIGSMELISAKIIDSLDNILKSRRIKFQVEEFEIEIMDQTRIPSILSQIDPRKLKKITLASAELRAREPLKIEELEDLDQWKNAKVLEVYQFKVIKPIKSFLRFEEVNIVLEAISEVDMLFLRQSFLRFSHLKSFKIHSKCLQGSLNLMKLFGQSYDDSDENGSKRRRWFYSIPKREHEVLMIHYDFYSCIHYYIVNPTHVPRNAILLNNK</sequence>
<dbReference type="InParanoid" id="G0NF55"/>
<dbReference type="Proteomes" id="UP000008068">
    <property type="component" value="Unassembled WGS sequence"/>
</dbReference>
<name>G0NF55_CAEBE</name>
<dbReference type="OrthoDB" id="5880599at2759"/>
<dbReference type="InterPro" id="IPR002900">
    <property type="entry name" value="DUF38/FTH_CAE_spp"/>
</dbReference>
<dbReference type="EMBL" id="GL379874">
    <property type="protein sequence ID" value="EGT59092.1"/>
    <property type="molecule type" value="Genomic_DNA"/>
</dbReference>
<dbReference type="AlphaFoldDB" id="G0NF55"/>
<reference evidence="3" key="1">
    <citation type="submission" date="2011-07" db="EMBL/GenBank/DDBJ databases">
        <authorList>
            <consortium name="Caenorhabditis brenneri Sequencing and Analysis Consortium"/>
            <person name="Wilson R.K."/>
        </authorList>
    </citation>
    <scope>NUCLEOTIDE SEQUENCE [LARGE SCALE GENOMIC DNA]</scope>
    <source>
        <strain evidence="3">PB2801</strain>
    </source>
</reference>
<evidence type="ECO:0000259" key="1">
    <source>
        <dbReference type="Pfam" id="PF01827"/>
    </source>
</evidence>
<protein>
    <recommendedName>
        <fullName evidence="1">DUF38 domain-containing protein</fullName>
    </recommendedName>
</protein>